<sequence length="346" mass="37429">MIPGRRTVTADYYSNVYDNINGTTTLQPQGQSTDAPDKGGDQEGGGGGGVAEEGPRPTVPSPCDTFTGGGCGCVFDMPLTFEPTGWCWSYEKFPTGADGAWCYTQVLGETGPNKNWQRCSKNADCDARMTCGSASRYTGTGERTAEDQLTPVQIANRPTVPTPCTGNCGCLNGWCWSYDKFPPQIGAKWCWTQALEESNPNKNWQRCMETADCDERMTCGSSSRYTGSTTIRSAEDVLPDSILTPMERIVDPGVDAAGIAVPFSLADPKMKQMIVDVTNEIRRLVKGANLLEVEYDDNLALAAQAWVDTCKGGHGFIPGIGQNGIKSKSPLISGIIKDYFLSWQLM</sequence>
<reference evidence="4" key="1">
    <citation type="submission" date="2017-01" db="EMBL/GenBank/DDBJ databases">
        <title>Comparative genomics of anhydrobiosis in the tardigrade Hypsibius dujardini.</title>
        <authorList>
            <person name="Yoshida Y."/>
            <person name="Koutsovoulos G."/>
            <person name="Laetsch D."/>
            <person name="Stevens L."/>
            <person name="Kumar S."/>
            <person name="Horikawa D."/>
            <person name="Ishino K."/>
            <person name="Komine S."/>
            <person name="Tomita M."/>
            <person name="Blaxter M."/>
            <person name="Arakawa K."/>
        </authorList>
    </citation>
    <scope>NUCLEOTIDE SEQUENCE [LARGE SCALE GENOMIC DNA]</scope>
    <source>
        <strain evidence="4">Z151</strain>
    </source>
</reference>
<feature type="region of interest" description="Disordered" evidence="1">
    <location>
        <begin position="21"/>
        <end position="61"/>
    </location>
</feature>
<dbReference type="InterPro" id="IPR014044">
    <property type="entry name" value="CAP_dom"/>
</dbReference>
<dbReference type="Gene3D" id="3.40.33.10">
    <property type="entry name" value="CAP"/>
    <property type="match status" value="1"/>
</dbReference>
<evidence type="ECO:0000313" key="4">
    <source>
        <dbReference type="Proteomes" id="UP000192578"/>
    </source>
</evidence>
<dbReference type="EMBL" id="MTYJ01000057">
    <property type="protein sequence ID" value="OQV17737.1"/>
    <property type="molecule type" value="Genomic_DNA"/>
</dbReference>
<feature type="domain" description="SCP" evidence="2">
    <location>
        <begin position="275"/>
        <end position="316"/>
    </location>
</feature>
<protein>
    <recommendedName>
        <fullName evidence="2">SCP domain-containing protein</fullName>
    </recommendedName>
</protein>
<name>A0A1W0WRD8_HYPEX</name>
<gene>
    <name evidence="3" type="ORF">BV898_08194</name>
</gene>
<dbReference type="Pfam" id="PF00188">
    <property type="entry name" value="CAP"/>
    <property type="match status" value="1"/>
</dbReference>
<keyword evidence="4" id="KW-1185">Reference proteome</keyword>
<proteinExistence type="predicted"/>
<organism evidence="3 4">
    <name type="scientific">Hypsibius exemplaris</name>
    <name type="common">Freshwater tardigrade</name>
    <dbReference type="NCBI Taxonomy" id="2072580"/>
    <lineage>
        <taxon>Eukaryota</taxon>
        <taxon>Metazoa</taxon>
        <taxon>Ecdysozoa</taxon>
        <taxon>Tardigrada</taxon>
        <taxon>Eutardigrada</taxon>
        <taxon>Parachela</taxon>
        <taxon>Hypsibioidea</taxon>
        <taxon>Hypsibiidae</taxon>
        <taxon>Hypsibius</taxon>
    </lineage>
</organism>
<feature type="compositionally biased region" description="Polar residues" evidence="1">
    <location>
        <begin position="21"/>
        <end position="34"/>
    </location>
</feature>
<dbReference type="AlphaFoldDB" id="A0A1W0WRD8"/>
<dbReference type="InterPro" id="IPR035940">
    <property type="entry name" value="CAP_sf"/>
</dbReference>
<dbReference type="SUPFAM" id="SSF55797">
    <property type="entry name" value="PR-1-like"/>
    <property type="match status" value="1"/>
</dbReference>
<evidence type="ECO:0000259" key="2">
    <source>
        <dbReference type="Pfam" id="PF00188"/>
    </source>
</evidence>
<dbReference type="Proteomes" id="UP000192578">
    <property type="component" value="Unassembled WGS sequence"/>
</dbReference>
<accession>A0A1W0WRD8</accession>
<evidence type="ECO:0000313" key="3">
    <source>
        <dbReference type="EMBL" id="OQV17737.1"/>
    </source>
</evidence>
<feature type="compositionally biased region" description="Gly residues" evidence="1">
    <location>
        <begin position="42"/>
        <end position="51"/>
    </location>
</feature>
<dbReference type="OrthoDB" id="43654at2759"/>
<evidence type="ECO:0000256" key="1">
    <source>
        <dbReference type="SAM" id="MobiDB-lite"/>
    </source>
</evidence>
<comment type="caution">
    <text evidence="3">The sequence shown here is derived from an EMBL/GenBank/DDBJ whole genome shotgun (WGS) entry which is preliminary data.</text>
</comment>